<name>A0ACC1R1B0_9HYPO</name>
<accession>A0ACC1R1B0</accession>
<proteinExistence type="predicted"/>
<evidence type="ECO:0000313" key="2">
    <source>
        <dbReference type="Proteomes" id="UP001148737"/>
    </source>
</evidence>
<reference evidence="1" key="1">
    <citation type="submission" date="2022-07" db="EMBL/GenBank/DDBJ databases">
        <title>Genome Sequence of Lecanicillium saksenae.</title>
        <authorList>
            <person name="Buettner E."/>
        </authorList>
    </citation>
    <scope>NUCLEOTIDE SEQUENCE</scope>
    <source>
        <strain evidence="1">VT-O1</strain>
    </source>
</reference>
<keyword evidence="2" id="KW-1185">Reference proteome</keyword>
<dbReference type="EMBL" id="JANAKD010000260">
    <property type="protein sequence ID" value="KAJ3495638.1"/>
    <property type="molecule type" value="Genomic_DNA"/>
</dbReference>
<dbReference type="Proteomes" id="UP001148737">
    <property type="component" value="Unassembled WGS sequence"/>
</dbReference>
<gene>
    <name evidence="1" type="ORF">NLG97_g3250</name>
</gene>
<comment type="caution">
    <text evidence="1">The sequence shown here is derived from an EMBL/GenBank/DDBJ whole genome shotgun (WGS) entry which is preliminary data.</text>
</comment>
<sequence length="365" mass="40355">MSFAREGFVVDYVAQLLRKTLFRPQLILPSAVAIYCASLGIFPLLPFSQSLAWWIYALAGVSIILNATEYLNRGAANNWIPPASIRWEDEIIVVTGASSGIGASIILRLHAERPQTILVAIDYIPPTWTLPPDALIHFYQCDLSDASLVKDVCQRICQEIGHPTILINNAGICRGTTVAEGSYSDVQLTINTNLVAPFLLCKEFLPQMIRRNHGHIVNVASMSALLPPSNIADYAATKAGLIALHEALQLELRHAHSAPRVRLSLAILSFIKTPLFRGETRQLHFLFPLMDVETVSEVIVSALYSGCGRTIYLPGIMRYVAILRGGPEWIWYLIRSKTEDLRVDFKGRQKIDPDSGKLVAIAVDG</sequence>
<organism evidence="1 2">
    <name type="scientific">Lecanicillium saksenae</name>
    <dbReference type="NCBI Taxonomy" id="468837"/>
    <lineage>
        <taxon>Eukaryota</taxon>
        <taxon>Fungi</taxon>
        <taxon>Dikarya</taxon>
        <taxon>Ascomycota</taxon>
        <taxon>Pezizomycotina</taxon>
        <taxon>Sordariomycetes</taxon>
        <taxon>Hypocreomycetidae</taxon>
        <taxon>Hypocreales</taxon>
        <taxon>Cordycipitaceae</taxon>
        <taxon>Lecanicillium</taxon>
    </lineage>
</organism>
<evidence type="ECO:0000313" key="1">
    <source>
        <dbReference type="EMBL" id="KAJ3495638.1"/>
    </source>
</evidence>
<protein>
    <submittedName>
        <fullName evidence="1">Uncharacterized protein</fullName>
    </submittedName>
</protein>